<feature type="transmembrane region" description="Helical" evidence="1">
    <location>
        <begin position="310"/>
        <end position="329"/>
    </location>
</feature>
<organism evidence="2 3">
    <name type="scientific">Sphingomonas lycopersici</name>
    <dbReference type="NCBI Taxonomy" id="2951807"/>
    <lineage>
        <taxon>Bacteria</taxon>
        <taxon>Pseudomonadati</taxon>
        <taxon>Pseudomonadota</taxon>
        <taxon>Alphaproteobacteria</taxon>
        <taxon>Sphingomonadales</taxon>
        <taxon>Sphingomonadaceae</taxon>
        <taxon>Sphingomonas</taxon>
    </lineage>
</organism>
<accession>A0AA41Z970</accession>
<keyword evidence="1" id="KW-1133">Transmembrane helix</keyword>
<evidence type="ECO:0000313" key="2">
    <source>
        <dbReference type="EMBL" id="MCW6535274.1"/>
    </source>
</evidence>
<feature type="transmembrane region" description="Helical" evidence="1">
    <location>
        <begin position="391"/>
        <end position="410"/>
    </location>
</feature>
<keyword evidence="3" id="KW-1185">Reference proteome</keyword>
<evidence type="ECO:0000256" key="1">
    <source>
        <dbReference type="SAM" id="Phobius"/>
    </source>
</evidence>
<protein>
    <submittedName>
        <fullName evidence="2">Uncharacterized protein</fullName>
    </submittedName>
</protein>
<evidence type="ECO:0000313" key="3">
    <source>
        <dbReference type="Proteomes" id="UP001165565"/>
    </source>
</evidence>
<proteinExistence type="predicted"/>
<name>A0AA41Z970_9SPHN</name>
<dbReference type="AlphaFoldDB" id="A0AA41Z970"/>
<feature type="transmembrane region" description="Helical" evidence="1">
    <location>
        <begin position="341"/>
        <end position="359"/>
    </location>
</feature>
<sequence length="414" mass="42559">MLVSPQAPRFHPRASTANSARMLAGLLFAVQDAEDRQGVLAATLPFAGVTVIEYQARLLATAGASQLVIVVSRLTPELLGAIARIGRRGMSVDTVRSAGEASARLHPLARVVALADGLITTDATLAPFAAEGGDALLVLDAGSASPDYERVGGGLAWAGVARLDARRLADVAALPSDYDVQSALLRVAEQGGARHVVLAAGEAGAGHGIERRSAALEQRSRAVMMATLATRPGWFDRWVVRPIAGFVLPPLIGRPGSTVAVTIAAGVAVLIGLGLVAVGYQTVGLFAALAGTVAAAMGERTAWLREESRLASVLAWGIPGATALAALLLGRSIDSRGLSDSGVIVALVLIAVAALVERATDAVPRAIWWATPPACLLLLAVLTMLGMPLAGLILATVYAFATLSAAIELLRRKA</sequence>
<keyword evidence="1" id="KW-0472">Membrane</keyword>
<feature type="transmembrane region" description="Helical" evidence="1">
    <location>
        <begin position="258"/>
        <end position="276"/>
    </location>
</feature>
<keyword evidence="1" id="KW-0812">Transmembrane</keyword>
<dbReference type="SUPFAM" id="SSF53448">
    <property type="entry name" value="Nucleotide-diphospho-sugar transferases"/>
    <property type="match status" value="1"/>
</dbReference>
<comment type="caution">
    <text evidence="2">The sequence shown here is derived from an EMBL/GenBank/DDBJ whole genome shotgun (WGS) entry which is preliminary data.</text>
</comment>
<dbReference type="EMBL" id="JANFAV010000006">
    <property type="protein sequence ID" value="MCW6535274.1"/>
    <property type="molecule type" value="Genomic_DNA"/>
</dbReference>
<reference evidence="2" key="1">
    <citation type="submission" date="2022-06" db="EMBL/GenBank/DDBJ databases">
        <title>Sphingomonas sp. nov. isolated from rhizosphere soil of tomato.</title>
        <authorList>
            <person name="Dong H."/>
            <person name="Gao R."/>
        </authorList>
    </citation>
    <scope>NUCLEOTIDE SEQUENCE</scope>
    <source>
        <strain evidence="2">MMSM24</strain>
    </source>
</reference>
<gene>
    <name evidence="2" type="ORF">NEE01_10825</name>
</gene>
<dbReference type="Proteomes" id="UP001165565">
    <property type="component" value="Unassembled WGS sequence"/>
</dbReference>
<dbReference type="InterPro" id="IPR029044">
    <property type="entry name" value="Nucleotide-diphossugar_trans"/>
</dbReference>
<feature type="transmembrane region" description="Helical" evidence="1">
    <location>
        <begin position="366"/>
        <end position="385"/>
    </location>
</feature>